<name>A0ABX4MVN2_9MICC</name>
<sequence>MENHSPGKHQKTVKYRPLRLSRGMKIFDWWMAGLSALFLLAIPIAIGIIPPIDGQTDSLLFNIGVGSMLAGVLVLSLWAYQGIDDWLERRRNAPGRHPKRHQ</sequence>
<feature type="transmembrane region" description="Helical" evidence="1">
    <location>
        <begin position="58"/>
        <end position="80"/>
    </location>
</feature>
<evidence type="ECO:0000313" key="3">
    <source>
        <dbReference type="Proteomes" id="UP000229263"/>
    </source>
</evidence>
<evidence type="ECO:0000256" key="1">
    <source>
        <dbReference type="SAM" id="Phobius"/>
    </source>
</evidence>
<accession>A0ABX4MVN2</accession>
<keyword evidence="3" id="KW-1185">Reference proteome</keyword>
<organism evidence="2 3">
    <name type="scientific">Glutamicibacter mysorens</name>
    <dbReference type="NCBI Taxonomy" id="257984"/>
    <lineage>
        <taxon>Bacteria</taxon>
        <taxon>Bacillati</taxon>
        <taxon>Actinomycetota</taxon>
        <taxon>Actinomycetes</taxon>
        <taxon>Micrococcales</taxon>
        <taxon>Micrococcaceae</taxon>
        <taxon>Glutamicibacter</taxon>
    </lineage>
</organism>
<dbReference type="RefSeq" id="WP_157066337.1">
    <property type="nucleotide sequence ID" value="NZ_PGEY01000001.1"/>
</dbReference>
<protein>
    <recommendedName>
        <fullName evidence="4">Solute:sodium symporter small subunit</fullName>
    </recommendedName>
</protein>
<dbReference type="EMBL" id="PGEY01000001">
    <property type="protein sequence ID" value="PJJ43336.1"/>
    <property type="molecule type" value="Genomic_DNA"/>
</dbReference>
<evidence type="ECO:0000313" key="2">
    <source>
        <dbReference type="EMBL" id="PJJ43336.1"/>
    </source>
</evidence>
<dbReference type="Proteomes" id="UP000229263">
    <property type="component" value="Unassembled WGS sequence"/>
</dbReference>
<reference evidence="2 3" key="1">
    <citation type="submission" date="2017-11" db="EMBL/GenBank/DDBJ databases">
        <title>Sequencing the genomes of 1000 actinobacteria strains.</title>
        <authorList>
            <person name="Klenk H.-P."/>
        </authorList>
    </citation>
    <scope>NUCLEOTIDE SEQUENCE [LARGE SCALE GENOMIC DNA]</scope>
    <source>
        <strain evidence="2 3">DSM 12798</strain>
    </source>
</reference>
<evidence type="ECO:0008006" key="4">
    <source>
        <dbReference type="Google" id="ProtNLM"/>
    </source>
</evidence>
<keyword evidence="1" id="KW-0812">Transmembrane</keyword>
<keyword evidence="1" id="KW-0472">Membrane</keyword>
<feature type="transmembrane region" description="Helical" evidence="1">
    <location>
        <begin position="29"/>
        <end position="52"/>
    </location>
</feature>
<keyword evidence="1" id="KW-1133">Transmembrane helix</keyword>
<gene>
    <name evidence="2" type="ORF">ATK23_0519</name>
</gene>
<comment type="caution">
    <text evidence="2">The sequence shown here is derived from an EMBL/GenBank/DDBJ whole genome shotgun (WGS) entry which is preliminary data.</text>
</comment>
<proteinExistence type="predicted"/>